<evidence type="ECO:0000313" key="1">
    <source>
        <dbReference type="EMBL" id="AYV80829.1"/>
    </source>
</evidence>
<organism evidence="1">
    <name type="scientific">Harvfovirus sp</name>
    <dbReference type="NCBI Taxonomy" id="2487768"/>
    <lineage>
        <taxon>Viruses</taxon>
        <taxon>Varidnaviria</taxon>
        <taxon>Bamfordvirae</taxon>
        <taxon>Nucleocytoviricota</taxon>
        <taxon>Megaviricetes</taxon>
        <taxon>Imitervirales</taxon>
        <taxon>Mimiviridae</taxon>
        <taxon>Klosneuvirinae</taxon>
    </lineage>
</organism>
<name>A0A3G5A5R3_9VIRU</name>
<dbReference type="EMBL" id="MK072249">
    <property type="protein sequence ID" value="AYV80829.1"/>
    <property type="molecule type" value="Genomic_DNA"/>
</dbReference>
<reference evidence="1" key="1">
    <citation type="submission" date="2018-10" db="EMBL/GenBank/DDBJ databases">
        <title>Hidden diversity of soil giant viruses.</title>
        <authorList>
            <person name="Schulz F."/>
            <person name="Alteio L."/>
            <person name="Goudeau D."/>
            <person name="Ryan E.M."/>
            <person name="Malmstrom R.R."/>
            <person name="Blanchard J."/>
            <person name="Woyke T."/>
        </authorList>
    </citation>
    <scope>NUCLEOTIDE SEQUENCE</scope>
    <source>
        <strain evidence="1">HAV1</strain>
    </source>
</reference>
<gene>
    <name evidence="1" type="ORF">Harvfovirus7_26</name>
</gene>
<protein>
    <submittedName>
        <fullName evidence="1">Uncharacterized protein</fullName>
    </submittedName>
</protein>
<sequence>MRDLQIEFKRNSGGKKLILIFVQVDCFDD</sequence>
<proteinExistence type="predicted"/>
<accession>A0A3G5A5R3</accession>